<keyword evidence="6 9" id="KW-0408">Iron</keyword>
<evidence type="ECO:0000313" key="10">
    <source>
        <dbReference type="EMBL" id="GFT96041.1"/>
    </source>
</evidence>
<dbReference type="EMBL" id="BMAW01026193">
    <property type="protein sequence ID" value="GFT96041.1"/>
    <property type="molecule type" value="Genomic_DNA"/>
</dbReference>
<dbReference type="PANTHER" id="PTHR24291:SF189">
    <property type="entry name" value="CYTOCHROME P450 4C3-RELATED"/>
    <property type="match status" value="1"/>
</dbReference>
<evidence type="ECO:0000256" key="6">
    <source>
        <dbReference type="ARBA" id="ARBA00023004"/>
    </source>
</evidence>
<evidence type="ECO:0000256" key="8">
    <source>
        <dbReference type="ARBA" id="ARBA00023136"/>
    </source>
</evidence>
<dbReference type="Pfam" id="PF00067">
    <property type="entry name" value="p450"/>
    <property type="match status" value="1"/>
</dbReference>
<name>A0A8X6UCA7_NEPPI</name>
<evidence type="ECO:0000256" key="5">
    <source>
        <dbReference type="ARBA" id="ARBA00022824"/>
    </source>
</evidence>
<evidence type="ECO:0000256" key="2">
    <source>
        <dbReference type="ARBA" id="ARBA00004586"/>
    </source>
</evidence>
<dbReference type="Proteomes" id="UP000887013">
    <property type="component" value="Unassembled WGS sequence"/>
</dbReference>
<comment type="similarity">
    <text evidence="3">Belongs to the cytochrome P450 family.</text>
</comment>
<feature type="binding site" description="axial binding residue" evidence="9">
    <location>
        <position position="719"/>
    </location>
    <ligand>
        <name>heme</name>
        <dbReference type="ChEBI" id="CHEBI:30413"/>
    </ligand>
    <ligandPart>
        <name>Fe</name>
        <dbReference type="ChEBI" id="CHEBI:18248"/>
    </ligandPart>
</feature>
<dbReference type="GO" id="GO:0005789">
    <property type="term" value="C:endoplasmic reticulum membrane"/>
    <property type="evidence" value="ECO:0007669"/>
    <property type="project" value="UniProtKB-SubCell"/>
</dbReference>
<evidence type="ECO:0000256" key="4">
    <source>
        <dbReference type="ARBA" id="ARBA00022617"/>
    </source>
</evidence>
<keyword evidence="8" id="KW-0472">Membrane</keyword>
<dbReference type="InterPro" id="IPR002401">
    <property type="entry name" value="Cyt_P450_E_grp-I"/>
</dbReference>
<reference evidence="10" key="1">
    <citation type="submission" date="2020-08" db="EMBL/GenBank/DDBJ databases">
        <title>Multicomponent nature underlies the extraordinary mechanical properties of spider dragline silk.</title>
        <authorList>
            <person name="Kono N."/>
            <person name="Nakamura H."/>
            <person name="Mori M."/>
            <person name="Yoshida Y."/>
            <person name="Ohtoshi R."/>
            <person name="Malay A.D."/>
            <person name="Moran D.A.P."/>
            <person name="Tomita M."/>
            <person name="Numata K."/>
            <person name="Arakawa K."/>
        </authorList>
    </citation>
    <scope>NUCLEOTIDE SEQUENCE</scope>
</reference>
<evidence type="ECO:0000256" key="7">
    <source>
        <dbReference type="ARBA" id="ARBA00023033"/>
    </source>
</evidence>
<keyword evidence="9" id="KW-0479">Metal-binding</keyword>
<protein>
    <submittedName>
        <fullName evidence="10">Cytochrome P450 4V2</fullName>
    </submittedName>
</protein>
<dbReference type="PRINTS" id="PR00463">
    <property type="entry name" value="EP450I"/>
</dbReference>
<dbReference type="AlphaFoldDB" id="A0A8X6UCA7"/>
<dbReference type="InterPro" id="IPR036396">
    <property type="entry name" value="Cyt_P450_sf"/>
</dbReference>
<dbReference type="GO" id="GO:0004497">
    <property type="term" value="F:monooxygenase activity"/>
    <property type="evidence" value="ECO:0007669"/>
    <property type="project" value="UniProtKB-KW"/>
</dbReference>
<comment type="cofactor">
    <cofactor evidence="1 9">
        <name>heme</name>
        <dbReference type="ChEBI" id="CHEBI:30413"/>
    </cofactor>
</comment>
<keyword evidence="7" id="KW-0503">Monooxygenase</keyword>
<dbReference type="CDD" id="cd20628">
    <property type="entry name" value="CYP4"/>
    <property type="match status" value="1"/>
</dbReference>
<dbReference type="PRINTS" id="PR00385">
    <property type="entry name" value="P450"/>
</dbReference>
<gene>
    <name evidence="10" type="primary">Cyp4v2</name>
    <name evidence="10" type="ORF">NPIL_401031</name>
</gene>
<keyword evidence="5" id="KW-0256">Endoplasmic reticulum</keyword>
<dbReference type="OrthoDB" id="6433301at2759"/>
<comment type="caution">
    <text evidence="10">The sequence shown here is derived from an EMBL/GenBank/DDBJ whole genome shotgun (WGS) entry which is preliminary data.</text>
</comment>
<keyword evidence="7" id="KW-0560">Oxidoreductase</keyword>
<accession>A0A8X6UCA7</accession>
<dbReference type="GO" id="GO:0005506">
    <property type="term" value="F:iron ion binding"/>
    <property type="evidence" value="ECO:0007669"/>
    <property type="project" value="InterPro"/>
</dbReference>
<organism evidence="10 11">
    <name type="scientific">Nephila pilipes</name>
    <name type="common">Giant wood spider</name>
    <name type="synonym">Nephila maculata</name>
    <dbReference type="NCBI Taxonomy" id="299642"/>
    <lineage>
        <taxon>Eukaryota</taxon>
        <taxon>Metazoa</taxon>
        <taxon>Ecdysozoa</taxon>
        <taxon>Arthropoda</taxon>
        <taxon>Chelicerata</taxon>
        <taxon>Arachnida</taxon>
        <taxon>Araneae</taxon>
        <taxon>Araneomorphae</taxon>
        <taxon>Entelegynae</taxon>
        <taxon>Araneoidea</taxon>
        <taxon>Nephilidae</taxon>
        <taxon>Nephila</taxon>
    </lineage>
</organism>
<keyword evidence="11" id="KW-1185">Reference proteome</keyword>
<dbReference type="GO" id="GO:0016705">
    <property type="term" value="F:oxidoreductase activity, acting on paired donors, with incorporation or reduction of molecular oxygen"/>
    <property type="evidence" value="ECO:0007669"/>
    <property type="project" value="InterPro"/>
</dbReference>
<keyword evidence="4 9" id="KW-0349">Heme</keyword>
<dbReference type="PANTHER" id="PTHR24291">
    <property type="entry name" value="CYTOCHROME P450 FAMILY 4"/>
    <property type="match status" value="1"/>
</dbReference>
<dbReference type="InterPro" id="IPR017972">
    <property type="entry name" value="Cyt_P450_CS"/>
</dbReference>
<dbReference type="Gene3D" id="1.10.630.10">
    <property type="entry name" value="Cytochrome P450"/>
    <property type="match status" value="1"/>
</dbReference>
<comment type="subcellular location">
    <subcellularLocation>
        <location evidence="2">Endoplasmic reticulum membrane</location>
    </subcellularLocation>
</comment>
<dbReference type="InterPro" id="IPR050196">
    <property type="entry name" value="Cytochrome_P450_Monoox"/>
</dbReference>
<dbReference type="SUPFAM" id="SSF48264">
    <property type="entry name" value="Cytochrome P450"/>
    <property type="match status" value="1"/>
</dbReference>
<evidence type="ECO:0000256" key="1">
    <source>
        <dbReference type="ARBA" id="ARBA00001971"/>
    </source>
</evidence>
<dbReference type="PROSITE" id="PS00086">
    <property type="entry name" value="CYTOCHROME_P450"/>
    <property type="match status" value="1"/>
</dbReference>
<sequence>MGSIPQLSPFASASTGPSGFGILCSLSELWSFEQHGDTNGRLGSLSVLVSGGLLFQASHPLGHHGSLTPQVWSQPLRSISFQCIAPKYVDCWVLACFRVSFDRHLSFSSSTLCGAALCGMGRALGGLVAGLCISSAGVASSGVLADQGSSSQEGPGAMRSGYFPWLVWVKAGQALPLGCWCCLMILSWPQRLAAMSPPDASCVCPISRPSILLFSLYYMTEMGWAGHVNGCMAWIREILQTHVGLEEEKRAWGRMGLHTLLVIGATMILIRIPTFLRILKKIIFFQRCAIPTVKCNTLLLYFSGLLSIYKPSQLDVPPFCLLFQAITGFCRVIIKEKIFCFYLFFKPFIFFVKPETVEVLLSSTTLIDKSKEYDLLSPWLGKGLLISSGAKWRSRRKLLTPAFHFSILEEFLPVFQEQSSVLVSKLQALAREPWVDIVPMITGCTLDIICETAMGVSINAQDGHNIEYVRAVQEIGDSFMYRVIRPWLHLDFIFKWTACGKRFTANVRRVQAFTRRVIKNKKLDMEARNKYADVELFPNDSTSHRRKCKAFLELLLEHHLKDPSFTEEDVREEVDTFMVEGHETTAMALSWTLYCLGINPQIQLRVQEELDEIFNDDISRDITREDITRMKYLECVIKETLRLYPPVPFMARECEEPFTVLGHEVPSGSLCLILLTELHRDPDSFPEPEKFMPERFFPENSKGRHPYAYVPFSAGPRNCIGQKFAMMEEKVVLANILRQFHVTSLDPTDKVLITLNLTLKNVNPLRLRFELRNR</sequence>
<evidence type="ECO:0000313" key="11">
    <source>
        <dbReference type="Proteomes" id="UP000887013"/>
    </source>
</evidence>
<evidence type="ECO:0000256" key="9">
    <source>
        <dbReference type="PIRSR" id="PIRSR602401-1"/>
    </source>
</evidence>
<dbReference type="InterPro" id="IPR001128">
    <property type="entry name" value="Cyt_P450"/>
</dbReference>
<dbReference type="GO" id="GO:0020037">
    <property type="term" value="F:heme binding"/>
    <property type="evidence" value="ECO:0007669"/>
    <property type="project" value="InterPro"/>
</dbReference>
<evidence type="ECO:0000256" key="3">
    <source>
        <dbReference type="ARBA" id="ARBA00010617"/>
    </source>
</evidence>
<proteinExistence type="inferred from homology"/>